<dbReference type="CDD" id="cd00067">
    <property type="entry name" value="GAL4"/>
    <property type="match status" value="1"/>
</dbReference>
<dbReference type="GO" id="GO:0000981">
    <property type="term" value="F:DNA-binding transcription factor activity, RNA polymerase II-specific"/>
    <property type="evidence" value="ECO:0007669"/>
    <property type="project" value="InterPro"/>
</dbReference>
<dbReference type="Proteomes" id="UP000235672">
    <property type="component" value="Unassembled WGS sequence"/>
</dbReference>
<evidence type="ECO:0000259" key="9">
    <source>
        <dbReference type="PROSITE" id="PS50048"/>
    </source>
</evidence>
<dbReference type="GO" id="GO:0005634">
    <property type="term" value="C:nucleus"/>
    <property type="evidence" value="ECO:0007669"/>
    <property type="project" value="UniProtKB-SubCell"/>
</dbReference>
<name>A0A2J6PUZ8_9HELO</name>
<evidence type="ECO:0000256" key="4">
    <source>
        <dbReference type="ARBA" id="ARBA00023015"/>
    </source>
</evidence>
<dbReference type="SUPFAM" id="SSF57701">
    <property type="entry name" value="Zn2/Cys6 DNA-binding domain"/>
    <property type="match status" value="1"/>
</dbReference>
<evidence type="ECO:0000256" key="7">
    <source>
        <dbReference type="ARBA" id="ARBA00023242"/>
    </source>
</evidence>
<dbReference type="InterPro" id="IPR036864">
    <property type="entry name" value="Zn2-C6_fun-type_DNA-bd_sf"/>
</dbReference>
<dbReference type="CDD" id="cd12148">
    <property type="entry name" value="fungal_TF_MHR"/>
    <property type="match status" value="1"/>
</dbReference>
<dbReference type="PROSITE" id="PS00463">
    <property type="entry name" value="ZN2_CY6_FUNGAL_1"/>
    <property type="match status" value="1"/>
</dbReference>
<feature type="region of interest" description="Disordered" evidence="8">
    <location>
        <begin position="91"/>
        <end position="113"/>
    </location>
</feature>
<feature type="region of interest" description="Disordered" evidence="8">
    <location>
        <begin position="632"/>
        <end position="660"/>
    </location>
</feature>
<dbReference type="Pfam" id="PF04082">
    <property type="entry name" value="Fungal_trans"/>
    <property type="match status" value="1"/>
</dbReference>
<dbReference type="OrthoDB" id="4161332at2759"/>
<dbReference type="SMART" id="SM00066">
    <property type="entry name" value="GAL4"/>
    <property type="match status" value="1"/>
</dbReference>
<dbReference type="GO" id="GO:0008270">
    <property type="term" value="F:zinc ion binding"/>
    <property type="evidence" value="ECO:0007669"/>
    <property type="project" value="InterPro"/>
</dbReference>
<evidence type="ECO:0000256" key="6">
    <source>
        <dbReference type="ARBA" id="ARBA00023163"/>
    </source>
</evidence>
<reference evidence="10 11" key="1">
    <citation type="submission" date="2016-05" db="EMBL/GenBank/DDBJ databases">
        <title>A degradative enzymes factory behind the ericoid mycorrhizal symbiosis.</title>
        <authorList>
            <consortium name="DOE Joint Genome Institute"/>
            <person name="Martino E."/>
            <person name="Morin E."/>
            <person name="Grelet G."/>
            <person name="Kuo A."/>
            <person name="Kohler A."/>
            <person name="Daghino S."/>
            <person name="Barry K."/>
            <person name="Choi C."/>
            <person name="Cichocki N."/>
            <person name="Clum A."/>
            <person name="Copeland A."/>
            <person name="Hainaut M."/>
            <person name="Haridas S."/>
            <person name="Labutti K."/>
            <person name="Lindquist E."/>
            <person name="Lipzen A."/>
            <person name="Khouja H.-R."/>
            <person name="Murat C."/>
            <person name="Ohm R."/>
            <person name="Olson A."/>
            <person name="Spatafora J."/>
            <person name="Veneault-Fourrey C."/>
            <person name="Henrissat B."/>
            <person name="Grigoriev I."/>
            <person name="Martin F."/>
            <person name="Perotto S."/>
        </authorList>
    </citation>
    <scope>NUCLEOTIDE SEQUENCE [LARGE SCALE GENOMIC DNA]</scope>
    <source>
        <strain evidence="10 11">UAMH 7357</strain>
    </source>
</reference>
<feature type="domain" description="Zn(2)-C6 fungal-type" evidence="9">
    <location>
        <begin position="24"/>
        <end position="54"/>
    </location>
</feature>
<feature type="region of interest" description="Disordered" evidence="8">
    <location>
        <begin position="1"/>
        <end position="21"/>
    </location>
</feature>
<dbReference type="GO" id="GO:0003677">
    <property type="term" value="F:DNA binding"/>
    <property type="evidence" value="ECO:0007669"/>
    <property type="project" value="UniProtKB-KW"/>
</dbReference>
<sequence>MASNGTSDTDKPSPSRPRRRAPRACQFCRLRKLKCDNVIPHCTNCGIYGKECIYVELPKKARPSSAKIARLEEENQRLRAQWQLGLHELQSQDANEESQARSAPPSVNHSVVGANNSSISAVEIREDSVGANQQQQETYSAPPSRQLVPPSDSVSYYGRTSALFEDGGPHQDSRSTNISNAGQVSERTQLILMGEATRQRQMETINYSAGRLDFDGVDPELGMHLLSLHWNRQHHSSLITYRPAFMRDMACDGPYFSKLLLNAIYFGASKFSTRLEIRSNRRAAGQQFRQRVRELLGGALDRSKITTIQALLIMTSSLFALGDERSAAWLYAGTAFRMIIDLGLHIDDLSLSASRKLSEEDYEIRRRVFWGAFVVDKIQSLYQGRPMSLQEADTRVPMIFQDNFEELEIWHPQAFPGTQNYPGSPTYSVSTFTELCKLSVIMNDILNKVYAEKTTKRAPERLAEDLKSLHADLERWETALPHHLRFENIGKSGIVPPPHVLSLQAMHKVLLILLHRPFVSEGHLHSTSPSIPTNSFVICAMAATKIVQLLRIYDRTFSIQQAPYLMSYATYVSATIHVRIASQRGPGSDAHASLATCLSVFARNEETNWAVQRARIVILNLMERMNVLVSEATDPDESSQGPSDATQTGHGGSFQPPHEQHDAKLLERWHAENTGVGQYNQIAGDLDMEAIIQSFIHEQQYTMSKIDANVPHSGHQPFPSSAPTQSSASTAIMQPSFEIPYSGIPAWNEMDSANLTVQDMLFGFNGEALDGLW</sequence>
<dbReference type="InterPro" id="IPR001138">
    <property type="entry name" value="Zn2Cys6_DnaBD"/>
</dbReference>
<evidence type="ECO:0000256" key="1">
    <source>
        <dbReference type="ARBA" id="ARBA00004123"/>
    </source>
</evidence>
<feature type="compositionally biased region" description="Polar residues" evidence="8">
    <location>
        <begin position="638"/>
        <end position="648"/>
    </location>
</feature>
<evidence type="ECO:0000256" key="2">
    <source>
        <dbReference type="ARBA" id="ARBA00022723"/>
    </source>
</evidence>
<gene>
    <name evidence="10" type="ORF">NA56DRAFT_751883</name>
</gene>
<keyword evidence="11" id="KW-1185">Reference proteome</keyword>
<dbReference type="AlphaFoldDB" id="A0A2J6PUZ8"/>
<keyword evidence="4" id="KW-0805">Transcription regulation</keyword>
<keyword evidence="2" id="KW-0479">Metal-binding</keyword>
<proteinExistence type="predicted"/>
<evidence type="ECO:0000313" key="11">
    <source>
        <dbReference type="Proteomes" id="UP000235672"/>
    </source>
</evidence>
<dbReference type="PANTHER" id="PTHR31313:SF86">
    <property type="entry name" value="ZN(2)-C6 FUNGAL-TYPE DOMAIN-CONTAINING PROTEIN"/>
    <property type="match status" value="1"/>
</dbReference>
<keyword evidence="7" id="KW-0539">Nucleus</keyword>
<dbReference type="Pfam" id="PF00172">
    <property type="entry name" value="Zn_clus"/>
    <property type="match status" value="1"/>
</dbReference>
<keyword evidence="5" id="KW-0238">DNA-binding</keyword>
<dbReference type="STRING" id="1745343.A0A2J6PUZ8"/>
<dbReference type="PROSITE" id="PS50048">
    <property type="entry name" value="ZN2_CY6_FUNGAL_2"/>
    <property type="match status" value="1"/>
</dbReference>
<feature type="compositionally biased region" description="Polar residues" evidence="8">
    <location>
        <begin position="130"/>
        <end position="143"/>
    </location>
</feature>
<organism evidence="10 11">
    <name type="scientific">Hyaloscypha hepaticicola</name>
    <dbReference type="NCBI Taxonomy" id="2082293"/>
    <lineage>
        <taxon>Eukaryota</taxon>
        <taxon>Fungi</taxon>
        <taxon>Dikarya</taxon>
        <taxon>Ascomycota</taxon>
        <taxon>Pezizomycotina</taxon>
        <taxon>Leotiomycetes</taxon>
        <taxon>Helotiales</taxon>
        <taxon>Hyaloscyphaceae</taxon>
        <taxon>Hyaloscypha</taxon>
    </lineage>
</organism>
<accession>A0A2J6PUZ8</accession>
<dbReference type="GO" id="GO:0006351">
    <property type="term" value="P:DNA-templated transcription"/>
    <property type="evidence" value="ECO:0007669"/>
    <property type="project" value="InterPro"/>
</dbReference>
<keyword evidence="3" id="KW-0862">Zinc</keyword>
<dbReference type="SMART" id="SM00906">
    <property type="entry name" value="Fungal_trans"/>
    <property type="match status" value="1"/>
</dbReference>
<dbReference type="InterPro" id="IPR051615">
    <property type="entry name" value="Transcr_Regulatory_Elem"/>
</dbReference>
<dbReference type="Gene3D" id="4.10.240.10">
    <property type="entry name" value="Zn(2)-C6 fungal-type DNA-binding domain"/>
    <property type="match status" value="1"/>
</dbReference>
<feature type="region of interest" description="Disordered" evidence="8">
    <location>
        <begin position="127"/>
        <end position="153"/>
    </location>
</feature>
<dbReference type="PANTHER" id="PTHR31313">
    <property type="entry name" value="TY1 ENHANCER ACTIVATOR"/>
    <property type="match status" value="1"/>
</dbReference>
<evidence type="ECO:0000313" key="10">
    <source>
        <dbReference type="EMBL" id="PMD17855.1"/>
    </source>
</evidence>
<evidence type="ECO:0000256" key="5">
    <source>
        <dbReference type="ARBA" id="ARBA00023125"/>
    </source>
</evidence>
<dbReference type="EMBL" id="KZ613497">
    <property type="protein sequence ID" value="PMD17855.1"/>
    <property type="molecule type" value="Genomic_DNA"/>
</dbReference>
<evidence type="ECO:0000256" key="8">
    <source>
        <dbReference type="SAM" id="MobiDB-lite"/>
    </source>
</evidence>
<evidence type="ECO:0000256" key="3">
    <source>
        <dbReference type="ARBA" id="ARBA00022833"/>
    </source>
</evidence>
<dbReference type="InterPro" id="IPR007219">
    <property type="entry name" value="XnlR_reg_dom"/>
</dbReference>
<protein>
    <recommendedName>
        <fullName evidence="9">Zn(2)-C6 fungal-type domain-containing protein</fullName>
    </recommendedName>
</protein>
<comment type="subcellular location">
    <subcellularLocation>
        <location evidence="1">Nucleus</location>
    </subcellularLocation>
</comment>
<keyword evidence="6" id="KW-0804">Transcription</keyword>